<evidence type="ECO:0000313" key="2">
    <source>
        <dbReference type="EMBL" id="BAN36690.1"/>
    </source>
</evidence>
<keyword evidence="2" id="KW-0808">Transferase</keyword>
<feature type="domain" description="Glycosyltransferase 2-like" evidence="1">
    <location>
        <begin position="246"/>
        <end position="373"/>
    </location>
</feature>
<dbReference type="RefSeq" id="WP_009207349.1">
    <property type="nucleotide sequence ID" value="NC_022357.1"/>
</dbReference>
<dbReference type="eggNOG" id="COG2226">
    <property type="taxonomic scope" value="Bacteria"/>
</dbReference>
<dbReference type="STRING" id="1163617.SCD_n02891"/>
<dbReference type="Gene3D" id="3.90.550.10">
    <property type="entry name" value="Spore Coat Polysaccharide Biosynthesis Protein SpsA, Chain A"/>
    <property type="match status" value="1"/>
</dbReference>
<dbReference type="HOGENOM" id="CLU_043808_0_0_4"/>
<dbReference type="InterPro" id="IPR029044">
    <property type="entry name" value="Nucleotide-diphossugar_trans"/>
</dbReference>
<dbReference type="InterPro" id="IPR050256">
    <property type="entry name" value="Glycosyltransferase_2"/>
</dbReference>
<dbReference type="Pfam" id="PF00535">
    <property type="entry name" value="Glycos_transf_2"/>
    <property type="match status" value="1"/>
</dbReference>
<dbReference type="OrthoDB" id="8933800at2"/>
<dbReference type="Proteomes" id="UP000015559">
    <property type="component" value="Chromosome"/>
</dbReference>
<proteinExistence type="predicted"/>
<evidence type="ECO:0000313" key="3">
    <source>
        <dbReference type="Proteomes" id="UP000015559"/>
    </source>
</evidence>
<dbReference type="GO" id="GO:0016757">
    <property type="term" value="F:glycosyltransferase activity"/>
    <property type="evidence" value="ECO:0007669"/>
    <property type="project" value="UniProtKB-KW"/>
</dbReference>
<dbReference type="InterPro" id="IPR001173">
    <property type="entry name" value="Glyco_trans_2-like"/>
</dbReference>
<keyword evidence="3" id="KW-1185">Reference proteome</keyword>
<dbReference type="InterPro" id="IPR029063">
    <property type="entry name" value="SAM-dependent_MTases_sf"/>
</dbReference>
<dbReference type="SUPFAM" id="SSF53335">
    <property type="entry name" value="S-adenosyl-L-methionine-dependent methyltransferases"/>
    <property type="match status" value="1"/>
</dbReference>
<dbReference type="PANTHER" id="PTHR48090:SF7">
    <property type="entry name" value="RFBJ PROTEIN"/>
    <property type="match status" value="1"/>
</dbReference>
<organism evidence="2 3">
    <name type="scientific">Sulfuricella denitrificans (strain DSM 22764 / NBRC 105220 / skB26)</name>
    <dbReference type="NCBI Taxonomy" id="1163617"/>
    <lineage>
        <taxon>Bacteria</taxon>
        <taxon>Pseudomonadati</taxon>
        <taxon>Pseudomonadota</taxon>
        <taxon>Betaproteobacteria</taxon>
        <taxon>Nitrosomonadales</taxon>
        <taxon>Sulfuricellaceae</taxon>
        <taxon>Sulfuricella</taxon>
    </lineage>
</organism>
<dbReference type="AlphaFoldDB" id="S6ABE6"/>
<dbReference type="Gene3D" id="3.40.50.150">
    <property type="entry name" value="Vaccinia Virus protein VP39"/>
    <property type="match status" value="1"/>
</dbReference>
<dbReference type="PANTHER" id="PTHR48090">
    <property type="entry name" value="UNDECAPRENYL-PHOSPHATE 4-DEOXY-4-FORMAMIDO-L-ARABINOSE TRANSFERASE-RELATED"/>
    <property type="match status" value="1"/>
</dbReference>
<accession>S6ABE6</accession>
<dbReference type="SUPFAM" id="SSF53448">
    <property type="entry name" value="Nucleotide-diphospho-sugar transferases"/>
    <property type="match status" value="1"/>
</dbReference>
<protein>
    <submittedName>
        <fullName evidence="2">Putative Glycosyl transferase, family 2 putative Dolichyl-phosphate beta-D-mannosyltransferase</fullName>
    </submittedName>
</protein>
<dbReference type="Pfam" id="PF13489">
    <property type="entry name" value="Methyltransf_23"/>
    <property type="match status" value="1"/>
</dbReference>
<dbReference type="EMBL" id="AP013066">
    <property type="protein sequence ID" value="BAN36690.1"/>
    <property type="molecule type" value="Genomic_DNA"/>
</dbReference>
<sequence length="480" mass="54662">MQHEPILSSRKTAIRDLANDVATNRANWIEKNAFFYKEDYRYMRFLVPEGLRVLELGCGTGQLLAELKPSHGVGVDFSQNMVNVAKVSYPHLDFNIGDIEDAEFMSTLVGPFDVIVLSDTIGSLEDCQATLSNLHRLCTSDTRIVIAYYSKVWEPLLALARGVGLKMPQEEQNALSTDDIANLLKLADFEVIKREWRQLIPRRLLGLGILVNRYLAPFPAIRRACLRNYVVARPLRGAEVRKPSTTVLIPCRNERGNIEDAVRRIPRFCEDMEIIFAEGHSKDGTLEEIQRVIAAYPHLDIKAVVQDGKGKGNAVRQGFERARGDILMILDADLTMPPEALPKFYEAIVSGKGEFINGSRLIYPMEKDAMRFLNYLANHTFSLLFTWLLNQRFTDTLCGTKVLSKKHYLKIAENRKYFGEFDPFGDFDLIFGAAKLNLKVVEIPITYANRKYGETQISRFEHGWLLLKMVIFAFRKLKAF</sequence>
<dbReference type="KEGG" id="sdr:SCD_n02891"/>
<dbReference type="eggNOG" id="COG1215">
    <property type="taxonomic scope" value="Bacteria"/>
</dbReference>
<keyword evidence="2" id="KW-0328">Glycosyltransferase</keyword>
<dbReference type="CDD" id="cd02440">
    <property type="entry name" value="AdoMet_MTases"/>
    <property type="match status" value="1"/>
</dbReference>
<name>S6ABE6_SULDS</name>
<reference evidence="2 3" key="1">
    <citation type="journal article" date="2012" name="Appl. Environ. Microbiol.">
        <title>Draft genome sequence of a psychrotolerant sulfur-oxidizing bacterium, Sulfuricella denitrificans skB26, and proteomic insights into cold adaptation.</title>
        <authorList>
            <person name="Watanabe T."/>
            <person name="Kojima H."/>
            <person name="Fukui M."/>
        </authorList>
    </citation>
    <scope>NUCLEOTIDE SEQUENCE [LARGE SCALE GENOMIC DNA]</scope>
    <source>
        <strain evidence="3">skB26</strain>
    </source>
</reference>
<dbReference type="CDD" id="cd04179">
    <property type="entry name" value="DPM_DPG-synthase_like"/>
    <property type="match status" value="1"/>
</dbReference>
<gene>
    <name evidence="2" type="ORF">SCD_n02891</name>
</gene>
<evidence type="ECO:0000259" key="1">
    <source>
        <dbReference type="Pfam" id="PF00535"/>
    </source>
</evidence>